<dbReference type="EMBL" id="JASPKY010000494">
    <property type="protein sequence ID" value="KAK9695011.1"/>
    <property type="molecule type" value="Genomic_DNA"/>
</dbReference>
<feature type="compositionally biased region" description="Basic and acidic residues" evidence="1">
    <location>
        <begin position="55"/>
        <end position="71"/>
    </location>
</feature>
<evidence type="ECO:0000313" key="2">
    <source>
        <dbReference type="EMBL" id="KAK9695011.1"/>
    </source>
</evidence>
<accession>A0AAW1IY02</accession>
<name>A0AAW1IY02_POPJA</name>
<keyword evidence="3" id="KW-1185">Reference proteome</keyword>
<reference evidence="2 3" key="1">
    <citation type="journal article" date="2024" name="BMC Genomics">
        <title>De novo assembly and annotation of Popillia japonica's genome with initial clues to its potential as an invasive pest.</title>
        <authorList>
            <person name="Cucini C."/>
            <person name="Boschi S."/>
            <person name="Funari R."/>
            <person name="Cardaioli E."/>
            <person name="Iannotti N."/>
            <person name="Marturano G."/>
            <person name="Paoli F."/>
            <person name="Bruttini M."/>
            <person name="Carapelli A."/>
            <person name="Frati F."/>
            <person name="Nardi F."/>
        </authorList>
    </citation>
    <scope>NUCLEOTIDE SEQUENCE [LARGE SCALE GENOMIC DNA]</scope>
    <source>
        <strain evidence="2">DMR45628</strain>
    </source>
</reference>
<proteinExistence type="predicted"/>
<evidence type="ECO:0000256" key="1">
    <source>
        <dbReference type="SAM" id="MobiDB-lite"/>
    </source>
</evidence>
<dbReference type="AlphaFoldDB" id="A0AAW1IY02"/>
<sequence length="194" mass="22529">MDPKTIYRVSDIPAEGDLSNDDSDDECLPPTSQKRQNNEIIESDDSDADSDGDDSFGRNYRETAINRKSDSSELSSSESDIEKPTSSKYAKRKSVKQKFTGKFKKTKVRLEWKESKLPNYVEEDCLFLGTLNNIYEIMTCNRWEEIKRHLHFNDNMMLRPAGSPGHDKLFKIRPVMEKNRRQLLLIPKEEYPTN</sequence>
<evidence type="ECO:0008006" key="4">
    <source>
        <dbReference type="Google" id="ProtNLM"/>
    </source>
</evidence>
<organism evidence="2 3">
    <name type="scientific">Popillia japonica</name>
    <name type="common">Japanese beetle</name>
    <dbReference type="NCBI Taxonomy" id="7064"/>
    <lineage>
        <taxon>Eukaryota</taxon>
        <taxon>Metazoa</taxon>
        <taxon>Ecdysozoa</taxon>
        <taxon>Arthropoda</taxon>
        <taxon>Hexapoda</taxon>
        <taxon>Insecta</taxon>
        <taxon>Pterygota</taxon>
        <taxon>Neoptera</taxon>
        <taxon>Endopterygota</taxon>
        <taxon>Coleoptera</taxon>
        <taxon>Polyphaga</taxon>
        <taxon>Scarabaeiformia</taxon>
        <taxon>Scarabaeidae</taxon>
        <taxon>Rutelinae</taxon>
        <taxon>Popillia</taxon>
    </lineage>
</organism>
<comment type="caution">
    <text evidence="2">The sequence shown here is derived from an EMBL/GenBank/DDBJ whole genome shotgun (WGS) entry which is preliminary data.</text>
</comment>
<feature type="compositionally biased region" description="Acidic residues" evidence="1">
    <location>
        <begin position="18"/>
        <end position="27"/>
    </location>
</feature>
<dbReference type="Proteomes" id="UP001458880">
    <property type="component" value="Unassembled WGS sequence"/>
</dbReference>
<feature type="compositionally biased region" description="Acidic residues" evidence="1">
    <location>
        <begin position="41"/>
        <end position="54"/>
    </location>
</feature>
<protein>
    <recommendedName>
        <fullName evidence="4">PiggyBac transposable element-derived protein domain-containing protein</fullName>
    </recommendedName>
</protein>
<gene>
    <name evidence="2" type="ORF">QE152_g33144</name>
</gene>
<feature type="region of interest" description="Disordered" evidence="1">
    <location>
        <begin position="1"/>
        <end position="93"/>
    </location>
</feature>
<evidence type="ECO:0000313" key="3">
    <source>
        <dbReference type="Proteomes" id="UP001458880"/>
    </source>
</evidence>
<feature type="compositionally biased region" description="Polar residues" evidence="1">
    <location>
        <begin position="30"/>
        <end position="40"/>
    </location>
</feature>